<evidence type="ECO:0000313" key="1">
    <source>
        <dbReference type="EMBL" id="QJA66429.1"/>
    </source>
</evidence>
<evidence type="ECO:0000313" key="2">
    <source>
        <dbReference type="EMBL" id="QJA81210.1"/>
    </source>
</evidence>
<reference evidence="2" key="1">
    <citation type="submission" date="2020-03" db="EMBL/GenBank/DDBJ databases">
        <title>The deep terrestrial virosphere.</title>
        <authorList>
            <person name="Holmfeldt K."/>
            <person name="Nilsson E."/>
            <person name="Simone D."/>
            <person name="Lopez-Fernandez M."/>
            <person name="Wu X."/>
            <person name="de Brujin I."/>
            <person name="Lundin D."/>
            <person name="Andersson A."/>
            <person name="Bertilsson S."/>
            <person name="Dopson M."/>
        </authorList>
    </citation>
    <scope>NUCLEOTIDE SEQUENCE</scope>
    <source>
        <strain evidence="2">MM415A00570</strain>
        <strain evidence="1">MM415B00353</strain>
    </source>
</reference>
<sequence>MRVALFLCLVFVAAVCFAQGEAYKVDDSPYNIRNSPYNIENSPYNVENSPYNVKNSPYNVNSERIIRDNSGKAVGYAVEKKDGGVNYFDSEGNRIGYK</sequence>
<gene>
    <name evidence="2" type="ORF">MM415A00570_0021</name>
    <name evidence="1" type="ORF">MM415B00353_0076</name>
</gene>
<name>A0A6M3KHG5_9ZZZZ</name>
<organism evidence="2">
    <name type="scientific">viral metagenome</name>
    <dbReference type="NCBI Taxonomy" id="1070528"/>
    <lineage>
        <taxon>unclassified sequences</taxon>
        <taxon>metagenomes</taxon>
        <taxon>organismal metagenomes</taxon>
    </lineage>
</organism>
<dbReference type="AlphaFoldDB" id="A0A6M3KHG5"/>
<dbReference type="EMBL" id="MT141554">
    <property type="protein sequence ID" value="QJA66429.1"/>
    <property type="molecule type" value="Genomic_DNA"/>
</dbReference>
<protein>
    <submittedName>
        <fullName evidence="2">Uncharacterized protein</fullName>
    </submittedName>
</protein>
<accession>A0A6M3KHG5</accession>
<proteinExistence type="predicted"/>
<dbReference type="EMBL" id="MT142451">
    <property type="protein sequence ID" value="QJA81210.1"/>
    <property type="molecule type" value="Genomic_DNA"/>
</dbReference>